<protein>
    <submittedName>
        <fullName evidence="1">Oidioi.mRNA.OKI2018_I69.chr2.g6488.t1.cds</fullName>
    </submittedName>
</protein>
<dbReference type="Proteomes" id="UP001158576">
    <property type="component" value="Chromosome 2"/>
</dbReference>
<evidence type="ECO:0000313" key="1">
    <source>
        <dbReference type="EMBL" id="CAG5112253.1"/>
    </source>
</evidence>
<keyword evidence="2" id="KW-1185">Reference proteome</keyword>
<gene>
    <name evidence="1" type="ORF">OKIOD_LOCUS15253</name>
</gene>
<evidence type="ECO:0000313" key="2">
    <source>
        <dbReference type="Proteomes" id="UP001158576"/>
    </source>
</evidence>
<organism evidence="1 2">
    <name type="scientific">Oikopleura dioica</name>
    <name type="common">Tunicate</name>
    <dbReference type="NCBI Taxonomy" id="34765"/>
    <lineage>
        <taxon>Eukaryota</taxon>
        <taxon>Metazoa</taxon>
        <taxon>Chordata</taxon>
        <taxon>Tunicata</taxon>
        <taxon>Appendicularia</taxon>
        <taxon>Copelata</taxon>
        <taxon>Oikopleuridae</taxon>
        <taxon>Oikopleura</taxon>
    </lineage>
</organism>
<reference evidence="1 2" key="1">
    <citation type="submission" date="2021-04" db="EMBL/GenBank/DDBJ databases">
        <authorList>
            <person name="Bliznina A."/>
        </authorList>
    </citation>
    <scope>NUCLEOTIDE SEQUENCE [LARGE SCALE GENOMIC DNA]</scope>
</reference>
<dbReference type="EMBL" id="OU015567">
    <property type="protein sequence ID" value="CAG5112253.1"/>
    <property type="molecule type" value="Genomic_DNA"/>
</dbReference>
<accession>A0ABN7TCH6</accession>
<sequence>MPELRRPRVIYVTDKELVVSKRELTTKDGYYPTQYHSIRKDYLRRVRFDSYSRVTIPKAKHTCKAKSMAYGLTILLKSKIYARTELPITPEDAAKELLTCPILRRIGFDLKMIKIACENRTKMIKRGPKKPKKEPAIMDSEEEQLKIADKPSSSSPILRSQTRSGKEFVGAKVCKLEKEDEEEGEIRTKELDELFERLERKNESVKTERSEVKVPELEVDLLPLEPVPSLDQVPCLEPLPLFGPEPPLEPSPLVGPEPPLKRLPLVGPELPLEPLPAMEELEVQVKQEKESPRDFFLREFRLEIEALFQKSLIDHEDFATAFIDRRKTILPEWISSDRCGTIIDALKDMQKILNNEDMEEECSEKENLISLETTMNTLMALLTE</sequence>
<proteinExistence type="predicted"/>
<name>A0ABN7TCH6_OIKDI</name>